<evidence type="ECO:0000313" key="2">
    <source>
        <dbReference type="EMBL" id="JAH16757.1"/>
    </source>
</evidence>
<feature type="signal peptide" evidence="1">
    <location>
        <begin position="1"/>
        <end position="17"/>
    </location>
</feature>
<dbReference type="AlphaFoldDB" id="A0A0E9QJU9"/>
<sequence length="77" mass="9141">MVTTLFNFCLSWRYILGLIQLLINYNGNQIQHGCIYNNQRTEFAQKVFGLYYQKPSIQVQIHVCISEHIIKSNLYKK</sequence>
<feature type="chain" id="PRO_5002431882" evidence="1">
    <location>
        <begin position="18"/>
        <end position="77"/>
    </location>
</feature>
<protein>
    <submittedName>
        <fullName evidence="2">Uncharacterized protein</fullName>
    </submittedName>
</protein>
<evidence type="ECO:0000256" key="1">
    <source>
        <dbReference type="SAM" id="SignalP"/>
    </source>
</evidence>
<reference evidence="2" key="1">
    <citation type="submission" date="2014-11" db="EMBL/GenBank/DDBJ databases">
        <authorList>
            <person name="Amaro Gonzalez C."/>
        </authorList>
    </citation>
    <scope>NUCLEOTIDE SEQUENCE</scope>
</reference>
<keyword evidence="1" id="KW-0732">Signal</keyword>
<reference evidence="2" key="2">
    <citation type="journal article" date="2015" name="Fish Shellfish Immunol.">
        <title>Early steps in the European eel (Anguilla anguilla)-Vibrio vulnificus interaction in the gills: Role of the RtxA13 toxin.</title>
        <authorList>
            <person name="Callol A."/>
            <person name="Pajuelo D."/>
            <person name="Ebbesson L."/>
            <person name="Teles M."/>
            <person name="MacKenzie S."/>
            <person name="Amaro C."/>
        </authorList>
    </citation>
    <scope>NUCLEOTIDE SEQUENCE</scope>
</reference>
<proteinExistence type="predicted"/>
<organism evidence="2">
    <name type="scientific">Anguilla anguilla</name>
    <name type="common">European freshwater eel</name>
    <name type="synonym">Muraena anguilla</name>
    <dbReference type="NCBI Taxonomy" id="7936"/>
    <lineage>
        <taxon>Eukaryota</taxon>
        <taxon>Metazoa</taxon>
        <taxon>Chordata</taxon>
        <taxon>Craniata</taxon>
        <taxon>Vertebrata</taxon>
        <taxon>Euteleostomi</taxon>
        <taxon>Actinopterygii</taxon>
        <taxon>Neopterygii</taxon>
        <taxon>Teleostei</taxon>
        <taxon>Anguilliformes</taxon>
        <taxon>Anguillidae</taxon>
        <taxon>Anguilla</taxon>
    </lineage>
</organism>
<dbReference type="EMBL" id="GBXM01091820">
    <property type="protein sequence ID" value="JAH16757.1"/>
    <property type="molecule type" value="Transcribed_RNA"/>
</dbReference>
<name>A0A0E9QJU9_ANGAN</name>
<accession>A0A0E9QJU9</accession>